<keyword evidence="1" id="KW-0472">Membrane</keyword>
<keyword evidence="4" id="KW-1185">Reference proteome</keyword>
<name>A0A2T5AXL2_MYCDI</name>
<keyword evidence="1" id="KW-0812">Transmembrane</keyword>
<dbReference type="NCBIfam" id="TIGR00254">
    <property type="entry name" value="GGDEF"/>
    <property type="match status" value="1"/>
</dbReference>
<feature type="domain" description="GGDEF" evidence="2">
    <location>
        <begin position="119"/>
        <end position="252"/>
    </location>
</feature>
<dbReference type="InterPro" id="IPR000160">
    <property type="entry name" value="GGDEF_dom"/>
</dbReference>
<evidence type="ECO:0000259" key="2">
    <source>
        <dbReference type="PROSITE" id="PS50887"/>
    </source>
</evidence>
<dbReference type="SMART" id="SM00267">
    <property type="entry name" value="GGDEF"/>
    <property type="match status" value="1"/>
</dbReference>
<dbReference type="InterPro" id="IPR029787">
    <property type="entry name" value="Nucleotide_cyclase"/>
</dbReference>
<dbReference type="SUPFAM" id="SSF55073">
    <property type="entry name" value="Nucleotide cyclase"/>
    <property type="match status" value="1"/>
</dbReference>
<accession>A0A2T5AXL2</accession>
<dbReference type="OrthoDB" id="9812260at2"/>
<feature type="transmembrane region" description="Helical" evidence="1">
    <location>
        <begin position="46"/>
        <end position="68"/>
    </location>
</feature>
<comment type="caution">
    <text evidence="3">The sequence shown here is derived from an EMBL/GenBank/DDBJ whole genome shotgun (WGS) entry which is preliminary data.</text>
</comment>
<dbReference type="EMBL" id="PZZZ01000009">
    <property type="protein sequence ID" value="PTM91471.1"/>
    <property type="molecule type" value="Genomic_DNA"/>
</dbReference>
<evidence type="ECO:0000256" key="1">
    <source>
        <dbReference type="SAM" id="Phobius"/>
    </source>
</evidence>
<feature type="transmembrane region" description="Helical" evidence="1">
    <location>
        <begin position="21"/>
        <end position="40"/>
    </location>
</feature>
<dbReference type="InterPro" id="IPR043128">
    <property type="entry name" value="Rev_trsase/Diguanyl_cyclase"/>
</dbReference>
<proteinExistence type="predicted"/>
<evidence type="ECO:0000313" key="3">
    <source>
        <dbReference type="EMBL" id="PTM91471.1"/>
    </source>
</evidence>
<gene>
    <name evidence="3" type="ORF">C7449_10975</name>
</gene>
<protein>
    <submittedName>
        <fullName evidence="3">Diguanylate cyclase (GGDEF)-like protein</fullName>
    </submittedName>
</protein>
<dbReference type="Proteomes" id="UP000241247">
    <property type="component" value="Unassembled WGS sequence"/>
</dbReference>
<dbReference type="AlphaFoldDB" id="A0A2T5AXL2"/>
<dbReference type="PROSITE" id="PS50887">
    <property type="entry name" value="GGDEF"/>
    <property type="match status" value="1"/>
</dbReference>
<dbReference type="Gene3D" id="3.30.70.270">
    <property type="match status" value="1"/>
</dbReference>
<reference evidence="3 4" key="1">
    <citation type="submission" date="2018-04" db="EMBL/GenBank/DDBJ databases">
        <title>Genomic Encyclopedia of Type Strains, Phase IV (KMG-IV): sequencing the most valuable type-strain genomes for metagenomic binning, comparative biology and taxonomic classification.</title>
        <authorList>
            <person name="Goeker M."/>
        </authorList>
    </citation>
    <scope>NUCLEOTIDE SEQUENCE [LARGE SCALE GENOMIC DNA]</scope>
    <source>
        <strain evidence="3 4">DSM 7138</strain>
    </source>
</reference>
<dbReference type="RefSeq" id="WP_108004536.1">
    <property type="nucleotide sequence ID" value="NZ_JBHEEX010000012.1"/>
</dbReference>
<organism evidence="3 4">
    <name type="scientific">Mycoplana dimorpha</name>
    <dbReference type="NCBI Taxonomy" id="28320"/>
    <lineage>
        <taxon>Bacteria</taxon>
        <taxon>Pseudomonadati</taxon>
        <taxon>Pseudomonadota</taxon>
        <taxon>Alphaproteobacteria</taxon>
        <taxon>Hyphomicrobiales</taxon>
        <taxon>Rhizobiaceae</taxon>
        <taxon>Mycoplana</taxon>
    </lineage>
</organism>
<keyword evidence="1" id="KW-1133">Transmembrane helix</keyword>
<evidence type="ECO:0000313" key="4">
    <source>
        <dbReference type="Proteomes" id="UP000241247"/>
    </source>
</evidence>
<sequence length="252" mass="27075">MKIPSQLLSAHMIPALKTAALGALACAAGSIAFLCIINLLMPERPFLVALVTTITISVAVAFPLLYLFSLRQNAVRTLRLQMQRQLRHDSVTGTLNGTNFAAAVEAIGERRRTLAEADQGGAMLVVSVTNLDDIGRRYGPQWADTVMQSSASIVKSLIRRGDVVGRLGLNEIGIFLPGAAEENTADIGARIRHGIEKATIVADDALPIRIEIALGGVLFDEPVEFNRIRQTAANLTTAGYTNEPVPMQYIAT</sequence>
<dbReference type="Pfam" id="PF00990">
    <property type="entry name" value="GGDEF"/>
    <property type="match status" value="1"/>
</dbReference>